<gene>
    <name evidence="8" type="primary">livF</name>
    <name evidence="8" type="ORF">GCM10007368_13190</name>
</gene>
<comment type="similarity">
    <text evidence="1">Belongs to the ABC transporter superfamily.</text>
</comment>
<evidence type="ECO:0000313" key="9">
    <source>
        <dbReference type="Proteomes" id="UP000632535"/>
    </source>
</evidence>
<dbReference type="Pfam" id="PF00005">
    <property type="entry name" value="ABC_tran"/>
    <property type="match status" value="1"/>
</dbReference>
<dbReference type="InterPro" id="IPR017871">
    <property type="entry name" value="ABC_transporter-like_CS"/>
</dbReference>
<evidence type="ECO:0000256" key="2">
    <source>
        <dbReference type="ARBA" id="ARBA00022448"/>
    </source>
</evidence>
<dbReference type="EMBL" id="BMDG01000004">
    <property type="protein sequence ID" value="GGI06844.1"/>
    <property type="molecule type" value="Genomic_DNA"/>
</dbReference>
<evidence type="ECO:0000256" key="4">
    <source>
        <dbReference type="ARBA" id="ARBA00022840"/>
    </source>
</evidence>
<reference evidence="9" key="1">
    <citation type="journal article" date="2019" name="Int. J. Syst. Evol. Microbiol.">
        <title>The Global Catalogue of Microorganisms (GCM) 10K type strain sequencing project: providing services to taxonomists for standard genome sequencing and annotation.</title>
        <authorList>
            <consortium name="The Broad Institute Genomics Platform"/>
            <consortium name="The Broad Institute Genome Sequencing Center for Infectious Disease"/>
            <person name="Wu L."/>
            <person name="Ma J."/>
        </authorList>
    </citation>
    <scope>NUCLEOTIDE SEQUENCE [LARGE SCALE GENOMIC DNA]</scope>
    <source>
        <strain evidence="9">CCM 8653</strain>
    </source>
</reference>
<evidence type="ECO:0000256" key="1">
    <source>
        <dbReference type="ARBA" id="ARBA00005417"/>
    </source>
</evidence>
<dbReference type="PANTHER" id="PTHR43820:SF4">
    <property type="entry name" value="HIGH-AFFINITY BRANCHED-CHAIN AMINO ACID TRANSPORT ATP-BINDING PROTEIN LIVF"/>
    <property type="match status" value="1"/>
</dbReference>
<accession>A0ABQ2B5Y4</accession>
<dbReference type="InterPro" id="IPR052156">
    <property type="entry name" value="BCAA_Transport_ATP-bd_LivF"/>
</dbReference>
<name>A0ABQ2B5Y4_9MICO</name>
<evidence type="ECO:0000259" key="7">
    <source>
        <dbReference type="PROSITE" id="PS50893"/>
    </source>
</evidence>
<dbReference type="CDD" id="cd03224">
    <property type="entry name" value="ABC_TM1139_LivF_branched"/>
    <property type="match status" value="1"/>
</dbReference>
<feature type="compositionally biased region" description="Low complexity" evidence="6">
    <location>
        <begin position="1"/>
        <end position="14"/>
    </location>
</feature>
<sequence>MSAPAARSASTARGGDTGGGAVRGGGAGTAAALAVEGLVVGYAGAPVVDGLTLEVAPGSVVALLGANGAGKTTVLRTLSGLLTPRGGRVLLDGDDLAAVRVEDRVRRGLVQVPEGRSVVTELTVEENLQLGALWRSAGRAARRTAVDEMYDLFEPLARRRASAGHQLSGGERQMLALARALISRPRVLLLDEPSLGLAPRVVAQLFAVLRERADATGLTVLLAEQNVTSALSIADRGVVLALGEVVADAGAADLAADPALRHAYLGF</sequence>
<evidence type="ECO:0000256" key="6">
    <source>
        <dbReference type="SAM" id="MobiDB-lite"/>
    </source>
</evidence>
<dbReference type="InterPro" id="IPR027417">
    <property type="entry name" value="P-loop_NTPase"/>
</dbReference>
<feature type="domain" description="ABC transporter" evidence="7">
    <location>
        <begin position="33"/>
        <end position="267"/>
    </location>
</feature>
<proteinExistence type="inferred from homology"/>
<dbReference type="InterPro" id="IPR003593">
    <property type="entry name" value="AAA+_ATPase"/>
</dbReference>
<dbReference type="PROSITE" id="PS50893">
    <property type="entry name" value="ABC_TRANSPORTER_2"/>
    <property type="match status" value="1"/>
</dbReference>
<evidence type="ECO:0000256" key="3">
    <source>
        <dbReference type="ARBA" id="ARBA00022741"/>
    </source>
</evidence>
<dbReference type="Gene3D" id="3.40.50.300">
    <property type="entry name" value="P-loop containing nucleotide triphosphate hydrolases"/>
    <property type="match status" value="1"/>
</dbReference>
<dbReference type="SUPFAM" id="SSF52540">
    <property type="entry name" value="P-loop containing nucleoside triphosphate hydrolases"/>
    <property type="match status" value="1"/>
</dbReference>
<keyword evidence="5" id="KW-0029">Amino-acid transport</keyword>
<keyword evidence="2" id="KW-0813">Transport</keyword>
<comment type="caution">
    <text evidence="8">The sequence shown here is derived from an EMBL/GenBank/DDBJ whole genome shotgun (WGS) entry which is preliminary data.</text>
</comment>
<dbReference type="GO" id="GO:0005524">
    <property type="term" value="F:ATP binding"/>
    <property type="evidence" value="ECO:0007669"/>
    <property type="project" value="UniProtKB-KW"/>
</dbReference>
<dbReference type="SMART" id="SM00382">
    <property type="entry name" value="AAA"/>
    <property type="match status" value="1"/>
</dbReference>
<protein>
    <submittedName>
        <fullName evidence="8">ABC transporter ATP-binding protein</fullName>
    </submittedName>
</protein>
<dbReference type="Proteomes" id="UP000632535">
    <property type="component" value="Unassembled WGS sequence"/>
</dbReference>
<feature type="region of interest" description="Disordered" evidence="6">
    <location>
        <begin position="1"/>
        <end position="21"/>
    </location>
</feature>
<keyword evidence="9" id="KW-1185">Reference proteome</keyword>
<dbReference type="PROSITE" id="PS00211">
    <property type="entry name" value="ABC_TRANSPORTER_1"/>
    <property type="match status" value="1"/>
</dbReference>
<dbReference type="PANTHER" id="PTHR43820">
    <property type="entry name" value="HIGH-AFFINITY BRANCHED-CHAIN AMINO ACID TRANSPORT ATP-BINDING PROTEIN LIVF"/>
    <property type="match status" value="1"/>
</dbReference>
<dbReference type="RefSeq" id="WP_188522881.1">
    <property type="nucleotide sequence ID" value="NZ_BMDG01000004.1"/>
</dbReference>
<dbReference type="InterPro" id="IPR003439">
    <property type="entry name" value="ABC_transporter-like_ATP-bd"/>
</dbReference>
<evidence type="ECO:0000256" key="5">
    <source>
        <dbReference type="ARBA" id="ARBA00022970"/>
    </source>
</evidence>
<keyword evidence="4 8" id="KW-0067">ATP-binding</keyword>
<keyword evidence="3" id="KW-0547">Nucleotide-binding</keyword>
<organism evidence="8 9">
    <name type="scientific">Isoptericola cucumis</name>
    <dbReference type="NCBI Taxonomy" id="1776856"/>
    <lineage>
        <taxon>Bacteria</taxon>
        <taxon>Bacillati</taxon>
        <taxon>Actinomycetota</taxon>
        <taxon>Actinomycetes</taxon>
        <taxon>Micrococcales</taxon>
        <taxon>Promicromonosporaceae</taxon>
        <taxon>Isoptericola</taxon>
    </lineage>
</organism>
<evidence type="ECO:0000313" key="8">
    <source>
        <dbReference type="EMBL" id="GGI06844.1"/>
    </source>
</evidence>